<dbReference type="RefSeq" id="YP_010675436.1">
    <property type="nucleotide sequence ID" value="NC_071004.1"/>
</dbReference>
<dbReference type="EMBL" id="MT498058">
    <property type="protein sequence ID" value="QKY79919.1"/>
    <property type="molecule type" value="Genomic_DNA"/>
</dbReference>
<dbReference type="KEGG" id="vg:77951763"/>
<protein>
    <submittedName>
        <fullName evidence="1">Uncharacterized protein</fullName>
    </submittedName>
</protein>
<keyword evidence="2" id="KW-1185">Reference proteome</keyword>
<accession>A0AAE7F8T0</accession>
<evidence type="ECO:0000313" key="2">
    <source>
        <dbReference type="Proteomes" id="UP000821895"/>
    </source>
</evidence>
<dbReference type="Proteomes" id="UP000821895">
    <property type="component" value="Segment"/>
</dbReference>
<organism evidence="1 2">
    <name type="scientific">Gordonia phage Clawz</name>
    <dbReference type="NCBI Taxonomy" id="2743910"/>
    <lineage>
        <taxon>Viruses</taxon>
        <taxon>Duplodnaviria</taxon>
        <taxon>Heunggongvirae</taxon>
        <taxon>Uroviricota</taxon>
        <taxon>Caudoviricetes</taxon>
        <taxon>Clawzvirus</taxon>
        <taxon>Clawzvirus clawz</taxon>
    </lineage>
</organism>
<gene>
    <name evidence="1" type="primary">7</name>
    <name evidence="1" type="ORF">SEA_CLAWZ_7</name>
</gene>
<sequence>MTTMTVKFERIGRNHRAPDLEIDLAKATATIIDPDGTQTGEIDWANVADQIEKHARRWVMSSEVEIFIYEREDDSKHGNINVGGFRNAGTFEIEETK</sequence>
<dbReference type="GeneID" id="77951763"/>
<name>A0AAE7F8T0_9CAUD</name>
<evidence type="ECO:0000313" key="1">
    <source>
        <dbReference type="EMBL" id="QKY79919.1"/>
    </source>
</evidence>
<reference evidence="1" key="1">
    <citation type="submission" date="2020-05" db="EMBL/GenBank/DDBJ databases">
        <authorList>
            <person name="Conneilly E.M."/>
            <person name="Corace M.L."/>
            <person name="Daly D."/>
            <person name="Dejene M.A."/>
            <person name="Deng Y."/>
            <person name="Kelly J.M."/>
            <person name="Masiello C.S."/>
            <person name="McDonough D."/>
            <person name="Musser E."/>
            <person name="Pecorale A.L."/>
            <person name="Ray R.F."/>
            <person name="Regan I.M."/>
            <person name="Shedd N.A."/>
            <person name="Tatone J.R."/>
            <person name="Tocci C.W."/>
            <person name="Zarate C.M."/>
            <person name="Whitefleet-Smith J.L."/>
            <person name="Garlena R.A."/>
            <person name="Russell D.A."/>
            <person name="Pope W.H."/>
            <person name="Jacobs-Sera D."/>
            <person name="Hatfull G.F."/>
        </authorList>
    </citation>
    <scope>NUCLEOTIDE SEQUENCE</scope>
</reference>
<proteinExistence type="predicted"/>